<evidence type="ECO:0000313" key="2">
    <source>
        <dbReference type="EMBL" id="KAG9397035.1"/>
    </source>
</evidence>
<dbReference type="SMART" id="SM00449">
    <property type="entry name" value="SPRY"/>
    <property type="match status" value="1"/>
</dbReference>
<dbReference type="EMBL" id="JAHDYR010000004">
    <property type="protein sequence ID" value="KAG9397035.1"/>
    <property type="molecule type" value="Genomic_DNA"/>
</dbReference>
<dbReference type="InterPro" id="IPR043136">
    <property type="entry name" value="B30.2/SPRY_sf"/>
</dbReference>
<proteinExistence type="predicted"/>
<evidence type="ECO:0000259" key="1">
    <source>
        <dbReference type="PROSITE" id="PS50188"/>
    </source>
</evidence>
<comment type="caution">
    <text evidence="2">The sequence shown here is derived from an EMBL/GenBank/DDBJ whole genome shotgun (WGS) entry which is preliminary data.</text>
</comment>
<dbReference type="InterPro" id="IPR001870">
    <property type="entry name" value="B30.2/SPRY"/>
</dbReference>
<dbReference type="Proteomes" id="UP000717585">
    <property type="component" value="Unassembled WGS sequence"/>
</dbReference>
<gene>
    <name evidence="2" type="ORF">J8273_1392</name>
</gene>
<dbReference type="OrthoDB" id="25503at2759"/>
<evidence type="ECO:0000313" key="3">
    <source>
        <dbReference type="Proteomes" id="UP000717585"/>
    </source>
</evidence>
<dbReference type="PROSITE" id="PS50188">
    <property type="entry name" value="B302_SPRY"/>
    <property type="match status" value="1"/>
</dbReference>
<name>A0A8J6B2J4_9EUKA</name>
<dbReference type="PANTHER" id="PTHR12864">
    <property type="entry name" value="RAN BINDING PROTEIN 9-RELATED"/>
    <property type="match status" value="1"/>
</dbReference>
<keyword evidence="3" id="KW-1185">Reference proteome</keyword>
<reference evidence="2" key="1">
    <citation type="submission" date="2021-05" db="EMBL/GenBank/DDBJ databases">
        <title>A free-living protist that lacks canonical eukaryotic 1 DNA replication and segregation systems.</title>
        <authorList>
            <person name="Salas-Leiva D.E."/>
            <person name="Tromer E.C."/>
            <person name="Curtis B.A."/>
            <person name="Jerlstrom-Hultqvist J."/>
            <person name="Kolisko M."/>
            <person name="Yi Z."/>
            <person name="Salas-Leiva J.S."/>
            <person name="Gallot-Lavallee L."/>
            <person name="Kops G.J.P.L."/>
            <person name="Archibald J.M."/>
            <person name="Simpson A.G.B."/>
            <person name="Roger A.J."/>
        </authorList>
    </citation>
    <scope>NUCLEOTIDE SEQUENCE</scope>
    <source>
        <strain evidence="2">BICM</strain>
    </source>
</reference>
<dbReference type="CDD" id="cd12885">
    <property type="entry name" value="SPRY_RanBP_like"/>
    <property type="match status" value="1"/>
</dbReference>
<dbReference type="Gene3D" id="2.60.120.920">
    <property type="match status" value="1"/>
</dbReference>
<dbReference type="InterPro" id="IPR003877">
    <property type="entry name" value="SPRY_dom"/>
</dbReference>
<dbReference type="SUPFAM" id="SSF49899">
    <property type="entry name" value="Concanavalin A-like lectins/glucanases"/>
    <property type="match status" value="1"/>
</dbReference>
<feature type="domain" description="B30.2/SPRY" evidence="1">
    <location>
        <begin position="17"/>
        <end position="207"/>
    </location>
</feature>
<dbReference type="AlphaFoldDB" id="A0A8J6B2J4"/>
<protein>
    <submittedName>
        <fullName evidence="2">SPRY domain</fullName>
    </submittedName>
</protein>
<sequence>MNRGYFSQLNQGECALSMTSYNHTVLKREVRREWAGTKVSPMPPAPENRAMGRNPIDAFTYITETTRSSDVGVATTDIPFPTDIFVGYFEMACTCGGRENAIAIGLICRDSPRNKQPGWTSDTFGYHGDDGRIFNYSGSGTPWGPKYTKGDVVGCGYIPSSGDVFFTVNGEHIGDAFKGKATGRYCPAIGLHSNGEAVEVNLGVRPFVFDIDTFLLDLMQKHSLAVRQTQLPQLTPLVKQYMFHTGAVRSLRAWGDQCDEKTSQRAAVIDQIKAGDAAVAMAALSGRARSLAASQTFAELVGQGAVGQAISLGVTSLGALTDAELEAHGACLLGIAPEEEGASVLERVETGEARRKAVSRAVNAELLEGEPSVLETLIRQCQQVHSGRTAAEHGRLPRFSWSDCLAEEG</sequence>
<dbReference type="InterPro" id="IPR013320">
    <property type="entry name" value="ConA-like_dom_sf"/>
</dbReference>
<dbReference type="InterPro" id="IPR044736">
    <property type="entry name" value="Gid1/RanBPM/SPLA_SPRY"/>
</dbReference>
<dbReference type="Pfam" id="PF00622">
    <property type="entry name" value="SPRY"/>
    <property type="match status" value="1"/>
</dbReference>
<dbReference type="InterPro" id="IPR050618">
    <property type="entry name" value="Ubq-SigPath_Reg"/>
</dbReference>
<organism evidence="2 3">
    <name type="scientific">Carpediemonas membranifera</name>
    <dbReference type="NCBI Taxonomy" id="201153"/>
    <lineage>
        <taxon>Eukaryota</taxon>
        <taxon>Metamonada</taxon>
        <taxon>Carpediemonas-like organisms</taxon>
        <taxon>Carpediemonas</taxon>
    </lineage>
</organism>
<accession>A0A8J6B2J4</accession>